<dbReference type="EMBL" id="LZKQ01000154">
    <property type="protein sequence ID" value="OBI83255.1"/>
    <property type="molecule type" value="Genomic_DNA"/>
</dbReference>
<accession>A0A1A3C861</accession>
<evidence type="ECO:0000256" key="1">
    <source>
        <dbReference type="SAM" id="Phobius"/>
    </source>
</evidence>
<keyword evidence="1" id="KW-0812">Transmembrane</keyword>
<feature type="transmembrane region" description="Helical" evidence="1">
    <location>
        <begin position="6"/>
        <end position="25"/>
    </location>
</feature>
<keyword evidence="1" id="KW-0472">Membrane</keyword>
<organism evidence="2 3">
    <name type="scientific">Mycobacterium asiaticum</name>
    <dbReference type="NCBI Taxonomy" id="1790"/>
    <lineage>
        <taxon>Bacteria</taxon>
        <taxon>Bacillati</taxon>
        <taxon>Actinomycetota</taxon>
        <taxon>Actinomycetes</taxon>
        <taxon>Mycobacteriales</taxon>
        <taxon>Mycobacteriaceae</taxon>
        <taxon>Mycobacterium</taxon>
    </lineage>
</organism>
<sequence length="159" mass="17189">MSETTIIIGSIALGVLMLLSILWFVRRMFVRHDPTRATASVTVAPDVAFELQLPGGPGELFFRFHITGDNGGYYDLLVSGEIVGEVGGTRPFAVKTSQHSKLDGAGRARYASTTYALSTFKGSIPLAAVRPGDRVARGVVTEHPSGLLRDGWVYIPRIK</sequence>
<dbReference type="RefSeq" id="WP_065121285.1">
    <property type="nucleotide sequence ID" value="NZ_LZKQ01000154.1"/>
</dbReference>
<evidence type="ECO:0000313" key="3">
    <source>
        <dbReference type="Proteomes" id="UP000093795"/>
    </source>
</evidence>
<evidence type="ECO:0000313" key="2">
    <source>
        <dbReference type="EMBL" id="OBI83255.1"/>
    </source>
</evidence>
<comment type="caution">
    <text evidence="2">The sequence shown here is derived from an EMBL/GenBank/DDBJ whole genome shotgun (WGS) entry which is preliminary data.</text>
</comment>
<keyword evidence="1" id="KW-1133">Transmembrane helix</keyword>
<name>A0A1A3C861_MYCAS</name>
<gene>
    <name evidence="2" type="ORF">A9X01_21145</name>
</gene>
<protein>
    <submittedName>
        <fullName evidence="2">Uncharacterized protein</fullName>
    </submittedName>
</protein>
<proteinExistence type="predicted"/>
<dbReference type="AlphaFoldDB" id="A0A1A3C861"/>
<reference evidence="2 3" key="1">
    <citation type="submission" date="2016-06" db="EMBL/GenBank/DDBJ databases">
        <authorList>
            <person name="Kjaerup R.B."/>
            <person name="Dalgaard T.S."/>
            <person name="Juul-Madsen H.R."/>
        </authorList>
    </citation>
    <scope>NUCLEOTIDE SEQUENCE [LARGE SCALE GENOMIC DNA]</scope>
    <source>
        <strain evidence="2 3">1081914.2</strain>
    </source>
</reference>
<dbReference type="Proteomes" id="UP000093795">
    <property type="component" value="Unassembled WGS sequence"/>
</dbReference>
<dbReference type="OrthoDB" id="4748782at2"/>